<comment type="caution">
    <text evidence="13">The sequence shown here is derived from an EMBL/GenBank/DDBJ whole genome shotgun (WGS) entry which is preliminary data.</text>
</comment>
<reference evidence="13" key="1">
    <citation type="journal article" date="2014" name="Int. J. Syst. Evol. Microbiol.">
        <title>Complete genome sequence of Corynebacterium casei LMG S-19264T (=DSM 44701T), isolated from a smear-ripened cheese.</title>
        <authorList>
            <consortium name="US DOE Joint Genome Institute (JGI-PGF)"/>
            <person name="Walter F."/>
            <person name="Albersmeier A."/>
            <person name="Kalinowski J."/>
            <person name="Ruckert C."/>
        </authorList>
    </citation>
    <scope>NUCLEOTIDE SEQUENCE</scope>
    <source>
        <strain evidence="13">CGMCC 4.7272</strain>
    </source>
</reference>
<gene>
    <name evidence="13" type="ORF">GCM10012282_40890</name>
</gene>
<dbReference type="Gene3D" id="2.70.150.10">
    <property type="entry name" value="Calcium-transporting ATPase, cytoplasmic transduction domain A"/>
    <property type="match status" value="1"/>
</dbReference>
<evidence type="ECO:0000256" key="7">
    <source>
        <dbReference type="ARBA" id="ARBA00022842"/>
    </source>
</evidence>
<keyword evidence="3 11" id="KW-0812">Transmembrane</keyword>
<dbReference type="PRINTS" id="PR00119">
    <property type="entry name" value="CATATPASE"/>
</dbReference>
<evidence type="ECO:0000256" key="6">
    <source>
        <dbReference type="ARBA" id="ARBA00022840"/>
    </source>
</evidence>
<keyword evidence="9 11" id="KW-1133">Transmembrane helix</keyword>
<protein>
    <submittedName>
        <fullName evidence="13">Metal-transporting ATPase</fullName>
    </submittedName>
</protein>
<keyword evidence="6 11" id="KW-0067">ATP-binding</keyword>
<dbReference type="InterPro" id="IPR001757">
    <property type="entry name" value="P_typ_ATPase"/>
</dbReference>
<dbReference type="InterPro" id="IPR027256">
    <property type="entry name" value="P-typ_ATPase_IB"/>
</dbReference>
<keyword evidence="7" id="KW-0460">Magnesium</keyword>
<dbReference type="InterPro" id="IPR023299">
    <property type="entry name" value="ATPase_P-typ_cyto_dom_N"/>
</dbReference>
<dbReference type="Pfam" id="PF00702">
    <property type="entry name" value="Hydrolase"/>
    <property type="match status" value="1"/>
</dbReference>
<dbReference type="InterPro" id="IPR008250">
    <property type="entry name" value="ATPase_P-typ_transduc_dom_A_sf"/>
</dbReference>
<keyword evidence="11" id="KW-1003">Cell membrane</keyword>
<feature type="transmembrane region" description="Helical" evidence="11">
    <location>
        <begin position="301"/>
        <end position="321"/>
    </location>
</feature>
<comment type="subcellular location">
    <subcellularLocation>
        <location evidence="1">Cell membrane</location>
        <topology evidence="1">Multi-pass membrane protein</topology>
    </subcellularLocation>
</comment>
<dbReference type="RefSeq" id="WP_189148798.1">
    <property type="nucleotide sequence ID" value="NZ_BAABER010000011.1"/>
</dbReference>
<dbReference type="SUPFAM" id="SSF81665">
    <property type="entry name" value="Calcium ATPase, transmembrane domain M"/>
    <property type="match status" value="1"/>
</dbReference>
<feature type="transmembrane region" description="Helical" evidence="11">
    <location>
        <begin position="45"/>
        <end position="76"/>
    </location>
</feature>
<evidence type="ECO:0000256" key="1">
    <source>
        <dbReference type="ARBA" id="ARBA00004651"/>
    </source>
</evidence>
<dbReference type="PROSITE" id="PS00154">
    <property type="entry name" value="ATPASE_E1_E2"/>
    <property type="match status" value="1"/>
</dbReference>
<dbReference type="SUPFAM" id="SSF81653">
    <property type="entry name" value="Calcium ATPase, transduction domain A"/>
    <property type="match status" value="1"/>
</dbReference>
<accession>A0A917L3C1</accession>
<dbReference type="SFLD" id="SFLDS00003">
    <property type="entry name" value="Haloacid_Dehalogenase"/>
    <property type="match status" value="1"/>
</dbReference>
<dbReference type="SUPFAM" id="SSF56784">
    <property type="entry name" value="HAD-like"/>
    <property type="match status" value="1"/>
</dbReference>
<organism evidence="13 14">
    <name type="scientific">Streptomyces lacrimifluminis</name>
    <dbReference type="NCBI Taxonomy" id="1500077"/>
    <lineage>
        <taxon>Bacteria</taxon>
        <taxon>Bacillati</taxon>
        <taxon>Actinomycetota</taxon>
        <taxon>Actinomycetes</taxon>
        <taxon>Kitasatosporales</taxon>
        <taxon>Streptomycetaceae</taxon>
        <taxon>Streptomyces</taxon>
    </lineage>
</organism>
<dbReference type="Gene3D" id="3.40.50.1000">
    <property type="entry name" value="HAD superfamily/HAD-like"/>
    <property type="match status" value="1"/>
</dbReference>
<dbReference type="InterPro" id="IPR059000">
    <property type="entry name" value="ATPase_P-type_domA"/>
</dbReference>
<keyword evidence="8" id="KW-1278">Translocase</keyword>
<dbReference type="InterPro" id="IPR044492">
    <property type="entry name" value="P_typ_ATPase_HD_dom"/>
</dbReference>
<dbReference type="PANTHER" id="PTHR43079:SF1">
    <property type="entry name" value="CADMIUM_ZINC-TRANSPORTING ATPASE HMA1, CHLOROPLASTIC-RELATED"/>
    <property type="match status" value="1"/>
</dbReference>
<evidence type="ECO:0000256" key="11">
    <source>
        <dbReference type="RuleBase" id="RU362081"/>
    </source>
</evidence>
<dbReference type="Proteomes" id="UP000625682">
    <property type="component" value="Unassembled WGS sequence"/>
</dbReference>
<keyword evidence="4 11" id="KW-0479">Metal-binding</keyword>
<evidence type="ECO:0000313" key="13">
    <source>
        <dbReference type="EMBL" id="GGJ40079.1"/>
    </source>
</evidence>
<dbReference type="InterPro" id="IPR051949">
    <property type="entry name" value="Cation_Transport_ATPase"/>
</dbReference>
<dbReference type="GO" id="GO:0019829">
    <property type="term" value="F:ATPase-coupled monoatomic cation transmembrane transporter activity"/>
    <property type="evidence" value="ECO:0007669"/>
    <property type="project" value="InterPro"/>
</dbReference>
<feature type="transmembrane region" description="Helical" evidence="11">
    <location>
        <begin position="271"/>
        <end position="289"/>
    </location>
</feature>
<feature type="domain" description="P-type ATPase A" evidence="12">
    <location>
        <begin position="150"/>
        <end position="251"/>
    </location>
</feature>
<feature type="transmembrane region" description="Helical" evidence="11">
    <location>
        <begin position="614"/>
        <end position="632"/>
    </location>
</feature>
<dbReference type="EMBL" id="BMMU01000012">
    <property type="protein sequence ID" value="GGJ40079.1"/>
    <property type="molecule type" value="Genomic_DNA"/>
</dbReference>
<evidence type="ECO:0000256" key="5">
    <source>
        <dbReference type="ARBA" id="ARBA00022741"/>
    </source>
</evidence>
<dbReference type="PRINTS" id="PR00941">
    <property type="entry name" value="CDATPASE"/>
</dbReference>
<dbReference type="InterPro" id="IPR018303">
    <property type="entry name" value="ATPase_P-typ_P_site"/>
</dbReference>
<keyword evidence="10 11" id="KW-0472">Membrane</keyword>
<dbReference type="FunFam" id="2.70.150.10:FF:000002">
    <property type="entry name" value="Copper-transporting ATPase 1, putative"/>
    <property type="match status" value="1"/>
</dbReference>
<dbReference type="GO" id="GO:0046872">
    <property type="term" value="F:metal ion binding"/>
    <property type="evidence" value="ECO:0007669"/>
    <property type="project" value="UniProtKB-KW"/>
</dbReference>
<name>A0A917L3C1_9ACTN</name>
<comment type="similarity">
    <text evidence="2 11">Belongs to the cation transport ATPase (P-type) (TC 3.A.3) family. Type IB subfamily.</text>
</comment>
<dbReference type="GO" id="GO:0016887">
    <property type="term" value="F:ATP hydrolysis activity"/>
    <property type="evidence" value="ECO:0007669"/>
    <property type="project" value="InterPro"/>
</dbReference>
<reference evidence="13" key="2">
    <citation type="submission" date="2020-09" db="EMBL/GenBank/DDBJ databases">
        <authorList>
            <person name="Sun Q."/>
            <person name="Zhou Y."/>
        </authorList>
    </citation>
    <scope>NUCLEOTIDE SEQUENCE</scope>
    <source>
        <strain evidence="13">CGMCC 4.7272</strain>
    </source>
</reference>
<dbReference type="GO" id="GO:0005524">
    <property type="term" value="F:ATP binding"/>
    <property type="evidence" value="ECO:0007669"/>
    <property type="project" value="UniProtKB-UniRule"/>
</dbReference>
<evidence type="ECO:0000256" key="4">
    <source>
        <dbReference type="ARBA" id="ARBA00022723"/>
    </source>
</evidence>
<evidence type="ECO:0000259" key="12">
    <source>
        <dbReference type="Pfam" id="PF00122"/>
    </source>
</evidence>
<dbReference type="InterPro" id="IPR036412">
    <property type="entry name" value="HAD-like_sf"/>
</dbReference>
<evidence type="ECO:0000256" key="8">
    <source>
        <dbReference type="ARBA" id="ARBA00022967"/>
    </source>
</evidence>
<dbReference type="Pfam" id="PF00122">
    <property type="entry name" value="E1-E2_ATPase"/>
    <property type="match status" value="1"/>
</dbReference>
<dbReference type="GO" id="GO:0005886">
    <property type="term" value="C:plasma membrane"/>
    <property type="evidence" value="ECO:0007669"/>
    <property type="project" value="UniProtKB-SubCell"/>
</dbReference>
<dbReference type="NCBIfam" id="TIGR01494">
    <property type="entry name" value="ATPase_P-type"/>
    <property type="match status" value="2"/>
</dbReference>
<dbReference type="Gene3D" id="3.40.1110.10">
    <property type="entry name" value="Calcium-transporting ATPase, cytoplasmic domain N"/>
    <property type="match status" value="1"/>
</dbReference>
<keyword evidence="5 11" id="KW-0547">Nucleotide-binding</keyword>
<evidence type="ECO:0000313" key="14">
    <source>
        <dbReference type="Proteomes" id="UP000625682"/>
    </source>
</evidence>
<dbReference type="SFLD" id="SFLDG00002">
    <property type="entry name" value="C1.7:_P-type_atpase_like"/>
    <property type="match status" value="1"/>
</dbReference>
<dbReference type="SFLD" id="SFLDF00027">
    <property type="entry name" value="p-type_atpase"/>
    <property type="match status" value="1"/>
</dbReference>
<dbReference type="PANTHER" id="PTHR43079">
    <property type="entry name" value="PROBABLE CADMIUM/ZINC-TRANSPORTING ATPASE HMA1"/>
    <property type="match status" value="1"/>
</dbReference>
<dbReference type="InterPro" id="IPR023214">
    <property type="entry name" value="HAD_sf"/>
</dbReference>
<dbReference type="InterPro" id="IPR023298">
    <property type="entry name" value="ATPase_P-typ_TM_dom_sf"/>
</dbReference>
<evidence type="ECO:0000256" key="10">
    <source>
        <dbReference type="ARBA" id="ARBA00023136"/>
    </source>
</evidence>
<proteinExistence type="inferred from homology"/>
<evidence type="ECO:0000256" key="9">
    <source>
        <dbReference type="ARBA" id="ARBA00022989"/>
    </source>
</evidence>
<evidence type="ECO:0000256" key="3">
    <source>
        <dbReference type="ARBA" id="ARBA00022692"/>
    </source>
</evidence>
<dbReference type="NCBIfam" id="TIGR01525">
    <property type="entry name" value="ATPase-IB_hvy"/>
    <property type="match status" value="1"/>
</dbReference>
<sequence length="676" mass="69412">MGVHVFLYGAGVSATLTPAPAVPSSPASTAPSRRTRVLALPEARWATAATALFLLALPLQLAGTSAWLWGPLYALAYATGGWEPGWEGLKALRDRTLDVDLLMIVAALGAASIGQVMDGALLIVIFATSGALEALATARTADSVRGLLDLAPATATRREAGGGELTVPVAELTIGDTIFVRPGERVGADGRVLDGASEVDQATITGEPLPAPKGPGDEVFAGTLNGAGALLVRVERDASDSVIARIVRMVEEASETKAPTQLFIEKVEQRYSLGMVVATLAVFAVPLAFGTTLTDALLRAMTFMIVASPCAVVLATMPPLLSAIANAGRHGVLVKSAVVMERLAQVDIVALDKTGTLTEGTPRVTDVRPLPGSGLEREPDEDGLLALAAAAEHPSEHPLARALLEAARERGLTLSAAEDFTSMPGVGVTAVVDGRVVVVGAPERLLGGAGVPTDSATRLLIEEVEASGRTAVLVVADNVPVGVLGLADRLRPGAADTVAALTELTGTAPVLLTGDNPRAAARLAAEVGIEDVRAGLLPQQKLDTVREWEAAGRRVMVVGDGVNDAPALAASHTGVAMGRAGSDLALETADAVIVRDELATVPAVIALSRRAGRLVAQNLVIAGVFIAGLVAWDLIGTLPLPLGVAGHEGSTVLVGLNGLRLLRETAWQDAMSRASR</sequence>
<evidence type="ECO:0000256" key="2">
    <source>
        <dbReference type="ARBA" id="ARBA00006024"/>
    </source>
</evidence>
<keyword evidence="14" id="KW-1185">Reference proteome</keyword>
<dbReference type="AlphaFoldDB" id="A0A917L3C1"/>